<feature type="domain" description="Helicase ATP-binding" evidence="7">
    <location>
        <begin position="1"/>
        <end position="168"/>
    </location>
</feature>
<dbReference type="InterPro" id="IPR014001">
    <property type="entry name" value="Helicase_ATP-bd"/>
</dbReference>
<evidence type="ECO:0000256" key="6">
    <source>
        <dbReference type="ARBA" id="ARBA00022840"/>
    </source>
</evidence>
<reference evidence="10" key="1">
    <citation type="submission" date="2022-11" db="UniProtKB">
        <authorList>
            <consortium name="WormBaseParasite"/>
        </authorList>
    </citation>
    <scope>IDENTIFICATION</scope>
</reference>
<dbReference type="PROSITE" id="PS00690">
    <property type="entry name" value="DEAH_ATP_HELICASE"/>
    <property type="match status" value="1"/>
</dbReference>
<name>A0A914I391_GLORO</name>
<dbReference type="PROSITE" id="PS51192">
    <property type="entry name" value="HELICASE_ATP_BIND_1"/>
    <property type="match status" value="1"/>
</dbReference>
<sequence>MRALDDHKCILLEAETGSGKTTQVPQWCMEWWKKRHPHTQSMVCCTQPRRLATVSVAERVAKELDVPLGNVVGYSIRFEEVVDSGTLLKYCTDGVLLAESSRDEMLMRYGVILLDEVHERTMITDVVMGLVKRIMELRPDLRVVVMSATLKTGKFADYFSTHYSMQISGRSFSVKINFSDWDIIMDPEEYVKKSVEKAIEIHKKTNKRDDDILLFLSGQDEVESACELLDKEADKCKESGELKVLPLFGSMQNEHLQMLEDTRQKDKENASRKFTIDRQNIREWQKQKQKLISLRESKSGKRLRLDGAGRHLRDKEFDEQMIVWIRKQRACNQRVSRRTIQIHALQIANQADEEETIFKTCGITNAFDGSEDGEIHYFKEDGPVPNGMLRLQQAREMAEFDFLAEGIAGLFEEVDVEQDEENGFVNYRRCIVATNVAETSMTIDGIVFVIDPGFCKRKIYNPRTKLESLAVQRISRASAVQRAGRAGRTRPGICFRLYTEHCYDKIMKEIVPEIKHTNLGSVVLRLKKSGINDIYGFDLIDKPPPEQIQHALHMLTELGALDAGGYVTPLGEKINSLPVDPPLARMLIESAKLCCSEEVISICAMLSAPNRCFCRPRKKQIEADRAKAKFVDDVGDHLTLLRVYNAFVDIQTKDKRKWCFENYLNYRTLQYAQDVRNQLANVMLQRLNLMPVGLDACSPLYPHNILKALLAGSFMKLAFFCPNASGLQRNAQSGCYMTVESHINMTRNKDDPVEPYFLHGSSVLFKGAKEYSSKPEWVLFNEAMQHNNKSNNQRCFLQTVSKIRPEWLAELAPAYRRQISLKSTALDEILNAHEKANKTSAAQNLRENGLSALTQLLRGISLRKS</sequence>
<comment type="similarity">
    <text evidence="1">Belongs to the DEAD box helicase family. DEAH subfamily.</text>
</comment>
<evidence type="ECO:0000259" key="8">
    <source>
        <dbReference type="PROSITE" id="PS51194"/>
    </source>
</evidence>
<dbReference type="GO" id="GO:0016787">
    <property type="term" value="F:hydrolase activity"/>
    <property type="evidence" value="ECO:0007669"/>
    <property type="project" value="UniProtKB-KW"/>
</dbReference>
<dbReference type="InterPro" id="IPR007502">
    <property type="entry name" value="Helicase-assoc_dom"/>
</dbReference>
<dbReference type="Gene3D" id="1.20.120.1080">
    <property type="match status" value="1"/>
</dbReference>
<evidence type="ECO:0000256" key="1">
    <source>
        <dbReference type="ARBA" id="ARBA00008792"/>
    </source>
</evidence>
<dbReference type="PROSITE" id="PS51194">
    <property type="entry name" value="HELICASE_CTER"/>
    <property type="match status" value="1"/>
</dbReference>
<dbReference type="CDD" id="cd18791">
    <property type="entry name" value="SF2_C_RHA"/>
    <property type="match status" value="1"/>
</dbReference>
<dbReference type="EC" id="3.6.4.13" evidence="2"/>
<accession>A0A914I391</accession>
<dbReference type="InterPro" id="IPR027417">
    <property type="entry name" value="P-loop_NTPase"/>
</dbReference>
<dbReference type="InterPro" id="IPR048333">
    <property type="entry name" value="HA2_WH"/>
</dbReference>
<dbReference type="GO" id="GO:0003723">
    <property type="term" value="F:RNA binding"/>
    <property type="evidence" value="ECO:0007669"/>
    <property type="project" value="TreeGrafter"/>
</dbReference>
<feature type="domain" description="Helicase C-terminal" evidence="8">
    <location>
        <begin position="317"/>
        <end position="530"/>
    </location>
</feature>
<evidence type="ECO:0000313" key="10">
    <source>
        <dbReference type="WBParaSite" id="Gr19_v10_g6202.t1"/>
    </source>
</evidence>
<keyword evidence="6" id="KW-0067">ATP-binding</keyword>
<dbReference type="GO" id="GO:0003724">
    <property type="term" value="F:RNA helicase activity"/>
    <property type="evidence" value="ECO:0007669"/>
    <property type="project" value="UniProtKB-EC"/>
</dbReference>
<dbReference type="PANTHER" id="PTHR18934:SF99">
    <property type="entry name" value="ATP-DEPENDENT RNA HELICASE DHX37-RELATED"/>
    <property type="match status" value="1"/>
</dbReference>
<dbReference type="InterPro" id="IPR002464">
    <property type="entry name" value="DNA/RNA_helicase_DEAH_CS"/>
</dbReference>
<evidence type="ECO:0000256" key="5">
    <source>
        <dbReference type="ARBA" id="ARBA00022806"/>
    </source>
</evidence>
<dbReference type="InterPro" id="IPR001650">
    <property type="entry name" value="Helicase_C-like"/>
</dbReference>
<dbReference type="GO" id="GO:0005524">
    <property type="term" value="F:ATP binding"/>
    <property type="evidence" value="ECO:0007669"/>
    <property type="project" value="UniProtKB-KW"/>
</dbReference>
<evidence type="ECO:0000256" key="2">
    <source>
        <dbReference type="ARBA" id="ARBA00012552"/>
    </source>
</evidence>
<keyword evidence="3" id="KW-0547">Nucleotide-binding</keyword>
<dbReference type="InterPro" id="IPR011545">
    <property type="entry name" value="DEAD/DEAH_box_helicase_dom"/>
</dbReference>
<keyword evidence="4" id="KW-0378">Hydrolase</keyword>
<evidence type="ECO:0000256" key="4">
    <source>
        <dbReference type="ARBA" id="ARBA00022801"/>
    </source>
</evidence>
<dbReference type="WBParaSite" id="Gr19_v10_g6202.t1">
    <property type="protein sequence ID" value="Gr19_v10_g6202.t1"/>
    <property type="gene ID" value="Gr19_v10_g6202"/>
</dbReference>
<dbReference type="CDD" id="cd17917">
    <property type="entry name" value="DEXHc_RHA-like"/>
    <property type="match status" value="1"/>
</dbReference>
<organism evidence="9 10">
    <name type="scientific">Globodera rostochiensis</name>
    <name type="common">Golden nematode worm</name>
    <name type="synonym">Heterodera rostochiensis</name>
    <dbReference type="NCBI Taxonomy" id="31243"/>
    <lineage>
        <taxon>Eukaryota</taxon>
        <taxon>Metazoa</taxon>
        <taxon>Ecdysozoa</taxon>
        <taxon>Nematoda</taxon>
        <taxon>Chromadorea</taxon>
        <taxon>Rhabditida</taxon>
        <taxon>Tylenchina</taxon>
        <taxon>Tylenchomorpha</taxon>
        <taxon>Tylenchoidea</taxon>
        <taxon>Heteroderidae</taxon>
        <taxon>Heteroderinae</taxon>
        <taxon>Globodera</taxon>
    </lineage>
</organism>
<dbReference type="AlphaFoldDB" id="A0A914I391"/>
<dbReference type="SUPFAM" id="SSF52540">
    <property type="entry name" value="P-loop containing nucleoside triphosphate hydrolases"/>
    <property type="match status" value="2"/>
</dbReference>
<evidence type="ECO:0000256" key="3">
    <source>
        <dbReference type="ARBA" id="ARBA00022741"/>
    </source>
</evidence>
<dbReference type="SMART" id="SM00490">
    <property type="entry name" value="HELICc"/>
    <property type="match status" value="1"/>
</dbReference>
<dbReference type="InterPro" id="IPR011709">
    <property type="entry name" value="DEAD-box_helicase_OB_fold"/>
</dbReference>
<evidence type="ECO:0000313" key="9">
    <source>
        <dbReference type="Proteomes" id="UP000887572"/>
    </source>
</evidence>
<dbReference type="PANTHER" id="PTHR18934">
    <property type="entry name" value="ATP-DEPENDENT RNA HELICASE"/>
    <property type="match status" value="1"/>
</dbReference>
<keyword evidence="9" id="KW-1185">Reference proteome</keyword>
<dbReference type="SMART" id="SM00487">
    <property type="entry name" value="DEXDc"/>
    <property type="match status" value="1"/>
</dbReference>
<dbReference type="Pfam" id="PF07717">
    <property type="entry name" value="OB_NTP_bind"/>
    <property type="match status" value="1"/>
</dbReference>
<evidence type="ECO:0000259" key="7">
    <source>
        <dbReference type="PROSITE" id="PS51192"/>
    </source>
</evidence>
<dbReference type="Pfam" id="PF04408">
    <property type="entry name" value="WHD_HA2"/>
    <property type="match status" value="1"/>
</dbReference>
<dbReference type="Pfam" id="PF21010">
    <property type="entry name" value="HA2_C"/>
    <property type="match status" value="1"/>
</dbReference>
<dbReference type="Gene3D" id="3.40.50.300">
    <property type="entry name" value="P-loop containing nucleotide triphosphate hydrolases"/>
    <property type="match status" value="3"/>
</dbReference>
<proteinExistence type="inferred from homology"/>
<dbReference type="Proteomes" id="UP000887572">
    <property type="component" value="Unplaced"/>
</dbReference>
<dbReference type="SMART" id="SM00847">
    <property type="entry name" value="HA2"/>
    <property type="match status" value="1"/>
</dbReference>
<dbReference type="Pfam" id="PF00270">
    <property type="entry name" value="DEAD"/>
    <property type="match status" value="1"/>
</dbReference>
<protein>
    <recommendedName>
        <fullName evidence="2">RNA helicase</fullName>
        <ecNumber evidence="2">3.6.4.13</ecNumber>
    </recommendedName>
</protein>
<keyword evidence="5" id="KW-0347">Helicase</keyword>